<evidence type="ECO:0000259" key="1">
    <source>
        <dbReference type="Pfam" id="PF07969"/>
    </source>
</evidence>
<dbReference type="Gene3D" id="2.30.40.10">
    <property type="entry name" value="Urease, subunit C, domain 1"/>
    <property type="match status" value="1"/>
</dbReference>
<dbReference type="CDD" id="cd01300">
    <property type="entry name" value="YtcJ_like"/>
    <property type="match status" value="1"/>
</dbReference>
<protein>
    <submittedName>
        <fullName evidence="2">Amidohydrolase 3</fullName>
    </submittedName>
</protein>
<dbReference type="InterPro" id="IPR032466">
    <property type="entry name" value="Metal_Hydrolase"/>
</dbReference>
<dbReference type="Gene3D" id="3.10.310.70">
    <property type="match status" value="1"/>
</dbReference>
<dbReference type="KEGG" id="rca:Rcas_3832"/>
<dbReference type="GO" id="GO:0016810">
    <property type="term" value="F:hydrolase activity, acting on carbon-nitrogen (but not peptide) bonds"/>
    <property type="evidence" value="ECO:0007669"/>
    <property type="project" value="InterPro"/>
</dbReference>
<dbReference type="SUPFAM" id="SSF51556">
    <property type="entry name" value="Metallo-dependent hydrolases"/>
    <property type="match status" value="1"/>
</dbReference>
<evidence type="ECO:0000313" key="2">
    <source>
        <dbReference type="EMBL" id="ABU59870.1"/>
    </source>
</evidence>
<keyword evidence="2" id="KW-0378">Hydrolase</keyword>
<dbReference type="InterPro" id="IPR013108">
    <property type="entry name" value="Amidohydro_3"/>
</dbReference>
<keyword evidence="3" id="KW-1185">Reference proteome</keyword>
<dbReference type="SUPFAM" id="SSF51338">
    <property type="entry name" value="Composite domain of metallo-dependent hydrolases"/>
    <property type="match status" value="1"/>
</dbReference>
<reference evidence="2 3" key="1">
    <citation type="submission" date="2007-08" db="EMBL/GenBank/DDBJ databases">
        <title>Complete sequence of Roseiflexus castenholzii DSM 13941.</title>
        <authorList>
            <consortium name="US DOE Joint Genome Institute"/>
            <person name="Copeland A."/>
            <person name="Lucas S."/>
            <person name="Lapidus A."/>
            <person name="Barry K."/>
            <person name="Glavina del Rio T."/>
            <person name="Dalin E."/>
            <person name="Tice H."/>
            <person name="Pitluck S."/>
            <person name="Thompson L.S."/>
            <person name="Brettin T."/>
            <person name="Bruce D."/>
            <person name="Detter J.C."/>
            <person name="Han C."/>
            <person name="Tapia R."/>
            <person name="Schmutz J."/>
            <person name="Larimer F."/>
            <person name="Land M."/>
            <person name="Hauser L."/>
            <person name="Kyrpides N."/>
            <person name="Mikhailova N."/>
            <person name="Bryant D.A."/>
            <person name="Hanada S."/>
            <person name="Tsukatani Y."/>
            <person name="Richardson P."/>
        </authorList>
    </citation>
    <scope>NUCLEOTIDE SEQUENCE [LARGE SCALE GENOMIC DNA]</scope>
    <source>
        <strain evidence="3">DSM 13941 / HLO8</strain>
    </source>
</reference>
<dbReference type="InterPro" id="IPR033932">
    <property type="entry name" value="YtcJ-like"/>
</dbReference>
<dbReference type="PANTHER" id="PTHR22642:SF2">
    <property type="entry name" value="PROTEIN LONG AFTER FAR-RED 3"/>
    <property type="match status" value="1"/>
</dbReference>
<dbReference type="Proteomes" id="UP000000263">
    <property type="component" value="Chromosome"/>
</dbReference>
<dbReference type="Pfam" id="PF07969">
    <property type="entry name" value="Amidohydro_3"/>
    <property type="match status" value="1"/>
</dbReference>
<evidence type="ECO:0000313" key="3">
    <source>
        <dbReference type="Proteomes" id="UP000000263"/>
    </source>
</evidence>
<proteinExistence type="predicted"/>
<gene>
    <name evidence="2" type="ordered locus">Rcas_3832</name>
</gene>
<dbReference type="InterPro" id="IPR011059">
    <property type="entry name" value="Metal-dep_hydrolase_composite"/>
</dbReference>
<name>A7NQM4_ROSCS</name>
<accession>A7NQM4</accession>
<dbReference type="HOGENOM" id="CLU_009942_1_0_0"/>
<dbReference type="PANTHER" id="PTHR22642">
    <property type="entry name" value="IMIDAZOLONEPROPIONASE"/>
    <property type="match status" value="1"/>
</dbReference>
<organism evidence="2 3">
    <name type="scientific">Roseiflexus castenholzii (strain DSM 13941 / HLO8)</name>
    <dbReference type="NCBI Taxonomy" id="383372"/>
    <lineage>
        <taxon>Bacteria</taxon>
        <taxon>Bacillati</taxon>
        <taxon>Chloroflexota</taxon>
        <taxon>Chloroflexia</taxon>
        <taxon>Chloroflexales</taxon>
        <taxon>Roseiflexineae</taxon>
        <taxon>Roseiflexaceae</taxon>
        <taxon>Roseiflexus</taxon>
    </lineage>
</organism>
<sequence length="556" mass="59847">MRIRIKKSRRLIRMRSGACEKTIMSDPIILYNGPIYTLDPAHPRAQAVAIRNGRVIAVGSEGKVRAAVTGRAEGINLNGRALIPALTDAHVHLIAHALARRNVRLDDAATLDDALQQIGVAAERLPAGAWVQGRGWDHSRWGRWPTAADLDAVIGDRPAYFSRKDGHSAWVSSAALRLAGITAETPDPVGGAIQRERGEPTGILLETAIDLVRRHIPEPGQEERLAAVREAIEEAHSYGMVGMHLPTSMTPGDGRMTLDDLQTLRERGHLQLRCLVYLGLDGLDAALALGLHSGLGDRWIRLGGIKMFADGSLGSQTADMLAPYEGSSNRGIAVLSSGELRHAVRRAIHGGLAVMVHAIGDAANRKVLDAIEAALPGAPPLSIPNRIEHCQVVHPDDLPRFARLGVIASMQPIHCTADMEVADVLWGKRCAYAYAWRSFLDAGATLAFGSDAPVESLNPWLSVHAAVTRQRPEGTPDGGWYSEQRLTVEEALRGFCYGCAVAAGAAAEQGVIAPGMLADFAILSADPFKLDPSALHTIRAEMTILEGKVVWEQERL</sequence>
<dbReference type="STRING" id="383372.Rcas_3832"/>
<dbReference type="AlphaFoldDB" id="A7NQM4"/>
<dbReference type="eggNOG" id="COG1574">
    <property type="taxonomic scope" value="Bacteria"/>
</dbReference>
<dbReference type="EMBL" id="CP000804">
    <property type="protein sequence ID" value="ABU59870.1"/>
    <property type="molecule type" value="Genomic_DNA"/>
</dbReference>
<dbReference type="Gene3D" id="3.20.20.140">
    <property type="entry name" value="Metal-dependent hydrolases"/>
    <property type="match status" value="1"/>
</dbReference>
<feature type="domain" description="Amidohydrolase 3" evidence="1">
    <location>
        <begin position="74"/>
        <end position="550"/>
    </location>
</feature>